<proteinExistence type="predicted"/>
<name>A0AAE3FMM8_9CREN</name>
<reference evidence="1" key="1">
    <citation type="submission" date="2022-05" db="EMBL/GenBank/DDBJ databases">
        <title>Metagenome Sequencing of an Archaeal-Dominated Microbial Community from a Hot Spring at the Los Azufres Geothermal Field, Mexico.</title>
        <authorList>
            <person name="Marin-Paredes R."/>
            <person name="Martinez-Romero E."/>
            <person name="Servin-Garciduenas L.E."/>
        </authorList>
    </citation>
    <scope>NUCLEOTIDE SEQUENCE</scope>
    <source>
        <strain evidence="1">AZ1-454</strain>
    </source>
</reference>
<accession>A0AAE3FMM8</accession>
<dbReference type="EMBL" id="JZWS02000005">
    <property type="protein sequence ID" value="MCL7344156.1"/>
    <property type="molecule type" value="Genomic_DNA"/>
</dbReference>
<organism evidence="1">
    <name type="scientific">Candidatus Aramenus sulfurataquae</name>
    <dbReference type="NCBI Taxonomy" id="1326980"/>
    <lineage>
        <taxon>Archaea</taxon>
        <taxon>Thermoproteota</taxon>
        <taxon>Thermoprotei</taxon>
        <taxon>Sulfolobales</taxon>
        <taxon>Sulfolobaceae</taxon>
        <taxon>Candidatus Aramenus</taxon>
    </lineage>
</organism>
<comment type="caution">
    <text evidence="1">The sequence shown here is derived from an EMBL/GenBank/DDBJ whole genome shotgun (WGS) entry which is preliminary data.</text>
</comment>
<dbReference type="AlphaFoldDB" id="A0AAE3FMM8"/>
<gene>
    <name evidence="1" type="ORF">TQ35_006245</name>
</gene>
<sequence length="256" mass="28862">MQFPKDSSSLILKLKPKDLPLGNYALVAYGRGMELPAFTYERAKIELEGKVVKVVPLHEMLFLEDAYADEKDVLVFANDQSEVKETLDNLWSLGINADLFTCGNVEGKGGVRVQQLKEELCEVNLSLSILKSTLSSSTSARARRLIGEMDFSDLKEWAEKKAMEIDPELDVILSPVLMPAKSLVEENIGKNVKTYYDTNFYNSNVIFTGIDALIMRRISFQLRKNSTKVKEVLLDVDPLMAPIYLTIISYIIKLNK</sequence>
<evidence type="ECO:0000313" key="1">
    <source>
        <dbReference type="EMBL" id="MCL7344156.1"/>
    </source>
</evidence>
<protein>
    <submittedName>
        <fullName evidence="1">Uncharacterized protein</fullName>
    </submittedName>
</protein>